<dbReference type="GO" id="GO:0030435">
    <property type="term" value="P:sporulation resulting in formation of a cellular spore"/>
    <property type="evidence" value="ECO:0007669"/>
    <property type="project" value="InterPro"/>
</dbReference>
<dbReference type="NCBIfam" id="TIGR02669">
    <property type="entry name" value="SpoIID_LytB"/>
    <property type="match status" value="1"/>
</dbReference>
<accession>A0A6N2V6M5</accession>
<feature type="region of interest" description="Disordered" evidence="1">
    <location>
        <begin position="31"/>
        <end position="53"/>
    </location>
</feature>
<organism evidence="3">
    <name type="scientific">uncultured Anaerotruncus sp</name>
    <dbReference type="NCBI Taxonomy" id="905011"/>
    <lineage>
        <taxon>Bacteria</taxon>
        <taxon>Bacillati</taxon>
        <taxon>Bacillota</taxon>
        <taxon>Clostridia</taxon>
        <taxon>Eubacteriales</taxon>
        <taxon>Oscillospiraceae</taxon>
        <taxon>Anaerotruncus</taxon>
        <taxon>environmental samples</taxon>
    </lineage>
</organism>
<proteinExistence type="predicted"/>
<protein>
    <submittedName>
        <fullName evidence="3">Amidase enhancer</fullName>
    </submittedName>
</protein>
<dbReference type="AlphaFoldDB" id="A0A6N2V6M5"/>
<feature type="domain" description="Sporulation stage II protein D amidase enhancer LytB N-terminal" evidence="2">
    <location>
        <begin position="66"/>
        <end position="175"/>
    </location>
</feature>
<sequence>MRIGLAFLLAFILLVVLIPLSVLRSPPVSRPVESPSHITQEVQGEASSAPVTTTRPVADAESFAIYNTATSKVETVSVQDYVRGAVAAEMPPSFHLEALKAQAVAAHTYALYRQNLSRLSPDPVIQNADFSADPDHGKGYMTEEMARERYGDQFELYWSKICEAADSTLGYVLTYDGQPILAAYHSTSNGETEDAVNVWSASVPYLVPVESEGDLLAPDFATTETFTPKEVRALFSTAYPSLTFPTSQEDWFVVKERSDSGYVTQIQVGDQILHGKEVRQVLGLKSSDFTVSFQNGTFAFQVEGYGHGVGLSQYGADYMARQGATFDEILTHYFTGAKLSAAQSEEQP</sequence>
<dbReference type="InterPro" id="IPR013486">
    <property type="entry name" value="SpoIID/LytB"/>
</dbReference>
<dbReference type="NCBIfam" id="TIGR02870">
    <property type="entry name" value="spore_II_D"/>
    <property type="match status" value="1"/>
</dbReference>
<dbReference type="Pfam" id="PF08486">
    <property type="entry name" value="SpoIID"/>
    <property type="match status" value="1"/>
</dbReference>
<dbReference type="InterPro" id="IPR014225">
    <property type="entry name" value="Spore_II_D_firmicutes"/>
</dbReference>
<evidence type="ECO:0000259" key="2">
    <source>
        <dbReference type="Pfam" id="PF08486"/>
    </source>
</evidence>
<name>A0A6N2V6M5_9FIRM</name>
<feature type="compositionally biased region" description="Polar residues" evidence="1">
    <location>
        <begin position="37"/>
        <end position="53"/>
    </location>
</feature>
<reference evidence="3" key="1">
    <citation type="submission" date="2019-11" db="EMBL/GenBank/DDBJ databases">
        <authorList>
            <person name="Feng L."/>
        </authorList>
    </citation>
    <scope>NUCLEOTIDE SEQUENCE</scope>
    <source>
        <strain evidence="3">AundefinedLFYP135</strain>
    </source>
</reference>
<evidence type="ECO:0000313" key="3">
    <source>
        <dbReference type="EMBL" id="VYT25153.1"/>
    </source>
</evidence>
<gene>
    <name evidence="3" type="primary">lytB_2</name>
    <name evidence="3" type="ORF">AULFYP135_02279</name>
</gene>
<dbReference type="EMBL" id="CACRSL010000005">
    <property type="protein sequence ID" value="VYT25153.1"/>
    <property type="molecule type" value="Genomic_DNA"/>
</dbReference>
<evidence type="ECO:0000256" key="1">
    <source>
        <dbReference type="SAM" id="MobiDB-lite"/>
    </source>
</evidence>
<dbReference type="InterPro" id="IPR013693">
    <property type="entry name" value="SpoIID/LytB_N"/>
</dbReference>